<reference evidence="1 2" key="1">
    <citation type="journal article" date="2019" name="Sci. Rep.">
        <title>Orb-weaving spider Araneus ventricosus genome elucidates the spidroin gene catalogue.</title>
        <authorList>
            <person name="Kono N."/>
            <person name="Nakamura H."/>
            <person name="Ohtoshi R."/>
            <person name="Moran D.A.P."/>
            <person name="Shinohara A."/>
            <person name="Yoshida Y."/>
            <person name="Fujiwara M."/>
            <person name="Mori M."/>
            <person name="Tomita M."/>
            <person name="Arakawa K."/>
        </authorList>
    </citation>
    <scope>NUCLEOTIDE SEQUENCE [LARGE SCALE GENOMIC DNA]</scope>
</reference>
<dbReference type="Pfam" id="PF01359">
    <property type="entry name" value="Transposase_1"/>
    <property type="match status" value="1"/>
</dbReference>
<keyword evidence="2" id="KW-1185">Reference proteome</keyword>
<comment type="caution">
    <text evidence="1">The sequence shown here is derived from an EMBL/GenBank/DDBJ whole genome shotgun (WGS) entry which is preliminary data.</text>
</comment>
<organism evidence="1 2">
    <name type="scientific">Araneus ventricosus</name>
    <name type="common">Orbweaver spider</name>
    <name type="synonym">Epeira ventricosa</name>
    <dbReference type="NCBI Taxonomy" id="182803"/>
    <lineage>
        <taxon>Eukaryota</taxon>
        <taxon>Metazoa</taxon>
        <taxon>Ecdysozoa</taxon>
        <taxon>Arthropoda</taxon>
        <taxon>Chelicerata</taxon>
        <taxon>Arachnida</taxon>
        <taxon>Araneae</taxon>
        <taxon>Araneomorphae</taxon>
        <taxon>Entelegynae</taxon>
        <taxon>Araneoidea</taxon>
        <taxon>Araneidae</taxon>
        <taxon>Araneus</taxon>
    </lineage>
</organism>
<dbReference type="GO" id="GO:0003676">
    <property type="term" value="F:nucleic acid binding"/>
    <property type="evidence" value="ECO:0007669"/>
    <property type="project" value="InterPro"/>
</dbReference>
<gene>
    <name evidence="1" type="ORF">AVEN_117512_1</name>
</gene>
<dbReference type="AlphaFoldDB" id="A0A4Y2GYF3"/>
<evidence type="ECO:0000313" key="2">
    <source>
        <dbReference type="Proteomes" id="UP000499080"/>
    </source>
</evidence>
<dbReference type="InterPro" id="IPR036397">
    <property type="entry name" value="RNaseH_sf"/>
</dbReference>
<proteinExistence type="predicted"/>
<dbReference type="InterPro" id="IPR001888">
    <property type="entry name" value="Transposase_1"/>
</dbReference>
<sequence length="91" mass="10558">MRVVNMQHRKTRVNADLNGLGNSDGKKRILCIWRDLEGAVYHEILKSNEIINNARYQQHIANLSHTLIVKRPQWLIRPILPPYNATPHSPN</sequence>
<dbReference type="EMBL" id="BGPR01001664">
    <property type="protein sequence ID" value="GBM59072.1"/>
    <property type="molecule type" value="Genomic_DNA"/>
</dbReference>
<dbReference type="Gene3D" id="3.30.420.10">
    <property type="entry name" value="Ribonuclease H-like superfamily/Ribonuclease H"/>
    <property type="match status" value="1"/>
</dbReference>
<dbReference type="Proteomes" id="UP000499080">
    <property type="component" value="Unassembled WGS sequence"/>
</dbReference>
<name>A0A4Y2GYF3_ARAVE</name>
<evidence type="ECO:0000313" key="1">
    <source>
        <dbReference type="EMBL" id="GBM59072.1"/>
    </source>
</evidence>
<accession>A0A4Y2GYF3</accession>
<protein>
    <submittedName>
        <fullName evidence="1">Uncharacterized protein</fullName>
    </submittedName>
</protein>